<feature type="compositionally biased region" description="Polar residues" evidence="3">
    <location>
        <begin position="208"/>
        <end position="220"/>
    </location>
</feature>
<dbReference type="GO" id="GO:0005739">
    <property type="term" value="C:mitochondrion"/>
    <property type="evidence" value="ECO:0007669"/>
    <property type="project" value="TreeGrafter"/>
</dbReference>
<feature type="region of interest" description="Disordered" evidence="3">
    <location>
        <begin position="633"/>
        <end position="748"/>
    </location>
</feature>
<dbReference type="InterPro" id="IPR000210">
    <property type="entry name" value="BTB/POZ_dom"/>
</dbReference>
<dbReference type="Gene3D" id="2.120.10.80">
    <property type="entry name" value="Kelch-type beta propeller"/>
    <property type="match status" value="1"/>
</dbReference>
<dbReference type="SUPFAM" id="SSF117281">
    <property type="entry name" value="Kelch motif"/>
    <property type="match status" value="1"/>
</dbReference>
<gene>
    <name evidence="5" type="ORF">LRAMOSA05867</name>
</gene>
<sequence length="761" mass="83431">MQQMQSISGITTQIQATSGQVPPPLVGASVSVVDDRVFVFAGRLVSTRQMTNYMYVLDLHTLEWTRHIPPPDSAKAPRARYFHSANVYKNTIVIFGGMGTTRMSQDNLCVLDDVSIFDISTMSWKRPTVEPSLFAPRPRYAHLASVIDDKLVVMGGQNIENAYLHEINVLDMTSWEWIHARTIEQHVGTYRSIAVAAPPGTRLPAGTPPSNNEIPTTRVTSPDPMTAISPNNTGGGGGNNDTSSSIYVYSNYNFTDVQRELQVIRSPLGTGATVEDCTHAMSGTLLPPGLRFPSGHSLGHHVVICGTHLSPQLQTFAIWALDLGTLAWSRIETGSIFTRGSWNCGTIYPNKNQALVFGHRERHLMEDYNHRQLNFDHIASIDLEAFGVYRVPENTCSTLAQEMGLSLLNEPTVCDFRIVTSDGRSIPVNSAVLSQRWSYFAQLMETRNTRQRPEGTTLRTHSLSLPYPYPVVIALLQFLYTDHLITAQQYQPHILAQLLLLADMYDLERLRSLATHALHQMLNMATAPLIFETAALSHQTSLQVRALKMMIAAKKMIQQQQQQQQQQQAVAATPPPTMIPMQSNNTASNGTTYPSTTDNAFSRETHQRLLQQHRPASPSSNFIQRSASVSSAGYFESPSMGSPRFPMPSRSTTAHPQQHPLSPPLPSPSLASANMPNPFSNPSSTSPVSSTSPDLGFRHSPSFSSTTKPLVPVGIDAIASQGSNTTASDSDGGNGPIPATGTIKKKKRPFLSSKFAKSFAS</sequence>
<dbReference type="PROSITE" id="PS50097">
    <property type="entry name" value="BTB"/>
    <property type="match status" value="1"/>
</dbReference>
<dbReference type="PANTHER" id="PTHR43503:SF2">
    <property type="entry name" value="NEGATIVE REGULATOR OF SPORULATION MDS3-RELATED"/>
    <property type="match status" value="1"/>
</dbReference>
<dbReference type="EMBL" id="LK023385">
    <property type="protein sequence ID" value="CDS13693.1"/>
    <property type="molecule type" value="Genomic_DNA"/>
</dbReference>
<evidence type="ECO:0000256" key="1">
    <source>
        <dbReference type="ARBA" id="ARBA00022441"/>
    </source>
</evidence>
<keyword evidence="2" id="KW-0677">Repeat</keyword>
<evidence type="ECO:0000256" key="2">
    <source>
        <dbReference type="ARBA" id="ARBA00022737"/>
    </source>
</evidence>
<reference evidence="5" key="1">
    <citation type="journal article" date="2014" name="Genome Announc.">
        <title>De novo whole-genome sequence and genome annotation of Lichtheimia ramosa.</title>
        <authorList>
            <person name="Linde J."/>
            <person name="Schwartze V."/>
            <person name="Binder U."/>
            <person name="Lass-Florl C."/>
            <person name="Voigt K."/>
            <person name="Horn F."/>
        </authorList>
    </citation>
    <scope>NUCLEOTIDE SEQUENCE</scope>
    <source>
        <strain evidence="5">JMRC FSU:6197</strain>
    </source>
</reference>
<dbReference type="GO" id="GO:0045454">
    <property type="term" value="P:cell redox homeostasis"/>
    <property type="evidence" value="ECO:0007669"/>
    <property type="project" value="TreeGrafter"/>
</dbReference>
<protein>
    <recommendedName>
        <fullName evidence="4">BTB domain-containing protein</fullName>
    </recommendedName>
</protein>
<dbReference type="Pfam" id="PF24681">
    <property type="entry name" value="Kelch_KLHDC2_KLHL20_DRC7"/>
    <property type="match status" value="1"/>
</dbReference>
<keyword evidence="1" id="KW-0880">Kelch repeat</keyword>
<accession>A0A077X354</accession>
<dbReference type="SUPFAM" id="SSF54695">
    <property type="entry name" value="POZ domain"/>
    <property type="match status" value="1"/>
</dbReference>
<dbReference type="PANTHER" id="PTHR43503">
    <property type="entry name" value="MCG48959-RELATED"/>
    <property type="match status" value="1"/>
</dbReference>
<feature type="region of interest" description="Disordered" evidence="3">
    <location>
        <begin position="199"/>
        <end position="240"/>
    </location>
</feature>
<evidence type="ECO:0000259" key="4">
    <source>
        <dbReference type="PROSITE" id="PS50097"/>
    </source>
</evidence>
<dbReference type="Pfam" id="PF00651">
    <property type="entry name" value="BTB"/>
    <property type="match status" value="1"/>
</dbReference>
<feature type="compositionally biased region" description="Polar residues" evidence="3">
    <location>
        <begin position="580"/>
        <end position="599"/>
    </location>
</feature>
<evidence type="ECO:0000256" key="3">
    <source>
        <dbReference type="SAM" id="MobiDB-lite"/>
    </source>
</evidence>
<dbReference type="Gene3D" id="3.30.710.10">
    <property type="entry name" value="Potassium Channel Kv1.1, Chain A"/>
    <property type="match status" value="1"/>
</dbReference>
<feature type="compositionally biased region" description="Polar residues" evidence="3">
    <location>
        <begin position="720"/>
        <end position="731"/>
    </location>
</feature>
<feature type="compositionally biased region" description="Low complexity" evidence="3">
    <location>
        <begin position="668"/>
        <end position="693"/>
    </location>
</feature>
<dbReference type="SMART" id="SM00225">
    <property type="entry name" value="BTB"/>
    <property type="match status" value="1"/>
</dbReference>
<proteinExistence type="predicted"/>
<feature type="domain" description="BTB" evidence="4">
    <location>
        <begin position="414"/>
        <end position="488"/>
    </location>
</feature>
<evidence type="ECO:0000313" key="5">
    <source>
        <dbReference type="EMBL" id="CDS13693.1"/>
    </source>
</evidence>
<dbReference type="InterPro" id="IPR015915">
    <property type="entry name" value="Kelch-typ_b-propeller"/>
</dbReference>
<dbReference type="OrthoDB" id="10001928at2759"/>
<feature type="region of interest" description="Disordered" evidence="3">
    <location>
        <begin position="565"/>
        <end position="599"/>
    </location>
</feature>
<dbReference type="InterPro" id="IPR011333">
    <property type="entry name" value="SKP1/BTB/POZ_sf"/>
</dbReference>
<name>A0A077X354_9FUNG</name>
<dbReference type="GO" id="GO:0005829">
    <property type="term" value="C:cytosol"/>
    <property type="evidence" value="ECO:0007669"/>
    <property type="project" value="TreeGrafter"/>
</dbReference>
<organism evidence="5">
    <name type="scientific">Lichtheimia ramosa</name>
    <dbReference type="NCBI Taxonomy" id="688394"/>
    <lineage>
        <taxon>Eukaryota</taxon>
        <taxon>Fungi</taxon>
        <taxon>Fungi incertae sedis</taxon>
        <taxon>Mucoromycota</taxon>
        <taxon>Mucoromycotina</taxon>
        <taxon>Mucoromycetes</taxon>
        <taxon>Mucorales</taxon>
        <taxon>Lichtheimiaceae</taxon>
        <taxon>Lichtheimia</taxon>
    </lineage>
</organism>
<dbReference type="AlphaFoldDB" id="A0A077X354"/>